<name>A0A0A8XTG1_ARUDO</name>
<dbReference type="AlphaFoldDB" id="A0A0A8XTG1"/>
<feature type="chain" id="PRO_5002061597" evidence="1">
    <location>
        <begin position="18"/>
        <end position="66"/>
    </location>
</feature>
<evidence type="ECO:0000313" key="2">
    <source>
        <dbReference type="EMBL" id="JAD17116.1"/>
    </source>
</evidence>
<protein>
    <submittedName>
        <fullName evidence="2">Uncharacterized protein</fullName>
    </submittedName>
</protein>
<feature type="signal peptide" evidence="1">
    <location>
        <begin position="1"/>
        <end position="17"/>
    </location>
</feature>
<dbReference type="EMBL" id="GBRH01280779">
    <property type="protein sequence ID" value="JAD17116.1"/>
    <property type="molecule type" value="Transcribed_RNA"/>
</dbReference>
<evidence type="ECO:0000256" key="1">
    <source>
        <dbReference type="SAM" id="SignalP"/>
    </source>
</evidence>
<proteinExistence type="predicted"/>
<accession>A0A0A8XTG1</accession>
<sequence length="66" mass="7230">MDCFCCLSLSSVPVGCCQWICIDGVQWTSLITDSPLILIFVCQCLPSAETQFLETGNAVCLMMSLF</sequence>
<reference evidence="2" key="2">
    <citation type="journal article" date="2015" name="Data Brief">
        <title>Shoot transcriptome of the giant reed, Arundo donax.</title>
        <authorList>
            <person name="Barrero R.A."/>
            <person name="Guerrero F.D."/>
            <person name="Moolhuijzen P."/>
            <person name="Goolsby J.A."/>
            <person name="Tidwell J."/>
            <person name="Bellgard S.E."/>
            <person name="Bellgard M.I."/>
        </authorList>
    </citation>
    <scope>NUCLEOTIDE SEQUENCE</scope>
    <source>
        <tissue evidence="2">Shoot tissue taken approximately 20 cm above the soil surface</tissue>
    </source>
</reference>
<organism evidence="2">
    <name type="scientific">Arundo donax</name>
    <name type="common">Giant reed</name>
    <name type="synonym">Donax arundinaceus</name>
    <dbReference type="NCBI Taxonomy" id="35708"/>
    <lineage>
        <taxon>Eukaryota</taxon>
        <taxon>Viridiplantae</taxon>
        <taxon>Streptophyta</taxon>
        <taxon>Embryophyta</taxon>
        <taxon>Tracheophyta</taxon>
        <taxon>Spermatophyta</taxon>
        <taxon>Magnoliopsida</taxon>
        <taxon>Liliopsida</taxon>
        <taxon>Poales</taxon>
        <taxon>Poaceae</taxon>
        <taxon>PACMAD clade</taxon>
        <taxon>Arundinoideae</taxon>
        <taxon>Arundineae</taxon>
        <taxon>Arundo</taxon>
    </lineage>
</organism>
<reference evidence="2" key="1">
    <citation type="submission" date="2014-09" db="EMBL/GenBank/DDBJ databases">
        <authorList>
            <person name="Magalhaes I.L.F."/>
            <person name="Oliveira U."/>
            <person name="Santos F.R."/>
            <person name="Vidigal T.H.D.A."/>
            <person name="Brescovit A.D."/>
            <person name="Santos A.J."/>
        </authorList>
    </citation>
    <scope>NUCLEOTIDE SEQUENCE</scope>
    <source>
        <tissue evidence="2">Shoot tissue taken approximately 20 cm above the soil surface</tissue>
    </source>
</reference>
<keyword evidence="1" id="KW-0732">Signal</keyword>